<dbReference type="AlphaFoldDB" id="A0A0F9LXD8"/>
<evidence type="ECO:0000313" key="1">
    <source>
        <dbReference type="EMBL" id="KKM98048.1"/>
    </source>
</evidence>
<gene>
    <name evidence="1" type="ORF">LCGC14_1161890</name>
</gene>
<accession>A0A0F9LXD8</accession>
<protein>
    <submittedName>
        <fullName evidence="1">Uncharacterized protein</fullName>
    </submittedName>
</protein>
<reference evidence="1" key="1">
    <citation type="journal article" date="2015" name="Nature">
        <title>Complex archaea that bridge the gap between prokaryotes and eukaryotes.</title>
        <authorList>
            <person name="Spang A."/>
            <person name="Saw J.H."/>
            <person name="Jorgensen S.L."/>
            <person name="Zaremba-Niedzwiedzka K."/>
            <person name="Martijn J."/>
            <person name="Lind A.E."/>
            <person name="van Eijk R."/>
            <person name="Schleper C."/>
            <person name="Guy L."/>
            <person name="Ettema T.J."/>
        </authorList>
    </citation>
    <scope>NUCLEOTIDE SEQUENCE</scope>
</reference>
<dbReference type="EMBL" id="LAZR01005674">
    <property type="protein sequence ID" value="KKM98048.1"/>
    <property type="molecule type" value="Genomic_DNA"/>
</dbReference>
<organism evidence="1">
    <name type="scientific">marine sediment metagenome</name>
    <dbReference type="NCBI Taxonomy" id="412755"/>
    <lineage>
        <taxon>unclassified sequences</taxon>
        <taxon>metagenomes</taxon>
        <taxon>ecological metagenomes</taxon>
    </lineage>
</organism>
<comment type="caution">
    <text evidence="1">The sequence shown here is derived from an EMBL/GenBank/DDBJ whole genome shotgun (WGS) entry which is preliminary data.</text>
</comment>
<sequence>MSKDLLEELKKYFPDLYHWITSTLGSHKLAELVHVDSVDEDFCMFSFQTITYEYQISALRPGVESLDGSLGGIVMAKPTKGSNDVGGGPYTYLTWVDILKDIVRYELIQI</sequence>
<name>A0A0F9LXD8_9ZZZZ</name>
<proteinExistence type="predicted"/>